<dbReference type="EMBL" id="JAUOTP010000009">
    <property type="protein sequence ID" value="MDO6416249.1"/>
    <property type="molecule type" value="Genomic_DNA"/>
</dbReference>
<evidence type="ECO:0000313" key="5">
    <source>
        <dbReference type="Proteomes" id="UP001169764"/>
    </source>
</evidence>
<feature type="domain" description="Transglycosylase SLT" evidence="3">
    <location>
        <begin position="21"/>
        <end position="119"/>
    </location>
</feature>
<proteinExistence type="inferred from homology"/>
<evidence type="ECO:0000256" key="1">
    <source>
        <dbReference type="ARBA" id="ARBA00007734"/>
    </source>
</evidence>
<dbReference type="EC" id="4.2.2.n1" evidence="4"/>
<comment type="caution">
    <text evidence="4">The sequence shown here is derived from an EMBL/GenBank/DDBJ whole genome shotgun (WGS) entry which is preliminary data.</text>
</comment>
<protein>
    <submittedName>
        <fullName evidence="4">Lytic transglycosylase domain-containing protein</fullName>
        <ecNumber evidence="4">4.2.2.n1</ecNumber>
    </submittedName>
</protein>
<dbReference type="InterPro" id="IPR023346">
    <property type="entry name" value="Lysozyme-like_dom_sf"/>
</dbReference>
<dbReference type="PANTHER" id="PTHR37423">
    <property type="entry name" value="SOLUBLE LYTIC MUREIN TRANSGLYCOSYLASE-RELATED"/>
    <property type="match status" value="1"/>
</dbReference>
<sequence>MLATSPPVRAQSIADWTPHIVEASRRFGVPVSWIERVMQAETGGRRTLNGRPIVSWTGAMGLMQLMPGTWETIRATLNLGRDPFDPRDNIFAGTFYLRKMYERFGHPGLFAAYNAGPARYVAFLSGRRGLPAETRTYLAKVAGGPLSAPALLSAQSPVTTFATATAVAAPLPSPVEPASGSNLFAIRVP</sequence>
<accession>A0ABT8YF05</accession>
<dbReference type="InterPro" id="IPR008258">
    <property type="entry name" value="Transglycosylase_SLT_dom_1"/>
</dbReference>
<dbReference type="RefSeq" id="WP_303545497.1">
    <property type="nucleotide sequence ID" value="NZ_JAUOTP010000009.1"/>
</dbReference>
<organism evidence="4 5">
    <name type="scientific">Sphingomonas natans</name>
    <dbReference type="NCBI Taxonomy" id="3063330"/>
    <lineage>
        <taxon>Bacteria</taxon>
        <taxon>Pseudomonadati</taxon>
        <taxon>Pseudomonadota</taxon>
        <taxon>Alphaproteobacteria</taxon>
        <taxon>Sphingomonadales</taxon>
        <taxon>Sphingomonadaceae</taxon>
        <taxon>Sphingomonas</taxon>
    </lineage>
</organism>
<dbReference type="SUPFAM" id="SSF53955">
    <property type="entry name" value="Lysozyme-like"/>
    <property type="match status" value="1"/>
</dbReference>
<dbReference type="Pfam" id="PF01464">
    <property type="entry name" value="SLT"/>
    <property type="match status" value="1"/>
</dbReference>
<dbReference type="Proteomes" id="UP001169764">
    <property type="component" value="Unassembled WGS sequence"/>
</dbReference>
<evidence type="ECO:0000259" key="3">
    <source>
        <dbReference type="Pfam" id="PF01464"/>
    </source>
</evidence>
<comment type="similarity">
    <text evidence="2">Belongs to the virb1 family.</text>
</comment>
<keyword evidence="5" id="KW-1185">Reference proteome</keyword>
<gene>
    <name evidence="4" type="ORF">Q4F19_17825</name>
</gene>
<dbReference type="PANTHER" id="PTHR37423:SF2">
    <property type="entry name" value="MEMBRANE-BOUND LYTIC MUREIN TRANSGLYCOSYLASE C"/>
    <property type="match status" value="1"/>
</dbReference>
<reference evidence="4" key="1">
    <citation type="submission" date="2023-07" db="EMBL/GenBank/DDBJ databases">
        <authorList>
            <person name="Kim M."/>
        </authorList>
    </citation>
    <scope>NUCLEOTIDE SEQUENCE</scope>
    <source>
        <strain evidence="4">BIUV-7</strain>
    </source>
</reference>
<comment type="similarity">
    <text evidence="1">Belongs to the transglycosylase Slt family.</text>
</comment>
<keyword evidence="4" id="KW-0456">Lyase</keyword>
<evidence type="ECO:0000256" key="2">
    <source>
        <dbReference type="ARBA" id="ARBA00009387"/>
    </source>
</evidence>
<name>A0ABT8YF05_9SPHN</name>
<dbReference type="GO" id="GO:0016829">
    <property type="term" value="F:lyase activity"/>
    <property type="evidence" value="ECO:0007669"/>
    <property type="project" value="UniProtKB-KW"/>
</dbReference>
<dbReference type="Gene3D" id="1.10.530.10">
    <property type="match status" value="1"/>
</dbReference>
<evidence type="ECO:0000313" key="4">
    <source>
        <dbReference type="EMBL" id="MDO6416249.1"/>
    </source>
</evidence>
<dbReference type="CDD" id="cd00254">
    <property type="entry name" value="LT-like"/>
    <property type="match status" value="1"/>
</dbReference>